<organism evidence="4 5">
    <name type="scientific">Diplogelasinospora grovesii</name>
    <dbReference type="NCBI Taxonomy" id="303347"/>
    <lineage>
        <taxon>Eukaryota</taxon>
        <taxon>Fungi</taxon>
        <taxon>Dikarya</taxon>
        <taxon>Ascomycota</taxon>
        <taxon>Pezizomycotina</taxon>
        <taxon>Sordariomycetes</taxon>
        <taxon>Sordariomycetidae</taxon>
        <taxon>Sordariales</taxon>
        <taxon>Diplogelasinosporaceae</taxon>
        <taxon>Diplogelasinospora</taxon>
    </lineage>
</organism>
<dbReference type="Pfam" id="PF00931">
    <property type="entry name" value="NB-ARC"/>
    <property type="match status" value="1"/>
</dbReference>
<dbReference type="InterPro" id="IPR056681">
    <property type="entry name" value="DUF7779"/>
</dbReference>
<dbReference type="InterPro" id="IPR011990">
    <property type="entry name" value="TPR-like_helical_dom_sf"/>
</dbReference>
<evidence type="ECO:0000256" key="1">
    <source>
        <dbReference type="SAM" id="MobiDB-lite"/>
    </source>
</evidence>
<feature type="domain" description="NB-ARC" evidence="2">
    <location>
        <begin position="380"/>
        <end position="538"/>
    </location>
</feature>
<dbReference type="PANTHER" id="PTHR35205">
    <property type="entry name" value="NB-ARC AND TPR DOMAIN PROTEIN"/>
    <property type="match status" value="1"/>
</dbReference>
<sequence>MDQSGDQYVAFTATTSYWHQKATPEGKGALDKRSNTGRLVIVPSLKQTLSPTVNEELEKRWWSSVIPNNVPTRVFKLASNASKPVDNYTSTGINNAAISLLNELQKLVSTASRVVLIGFTLGGYIIKYVNHSEDWWALHHSHDHPVLRTVYSAVEAAIFVATAHNEEEEGPFHESFRASAAVELDRSPTGKSLKFLISEDYLARMRDFRKIGQLPRRLISFYEDKPTALKRRFNFLPSSLFRDSRLLHVVPRATASLNLGKSEQVIGLNLDHSQASDHPWLQPVLERHLKESITGLLSTFPVPETEKEPQEVPAPVTLVNGATGGSRQGSFRPTNPVRKKASSVKFNSLPEPADLPVRVIRPYQPNPVFIGRGADLKRLEKVLSPRFKVQNAQARLAISGLGGIGKTQTALAYAYSSSDCGDFRVTLWAHAETKAKLAQSYSDFDRELGLTTPVVSNQSDSREHVKRWLGYTKEPWLLILDNVDVPTDVLSDFLPSERGKGSILFTTRDIKSLGQFTGEIVELDKLADKDGLDLLLNLSKRDDNPANRHSASEICTRVSNHPLAISCIAGRVCSGKMSLAEYRDEYDNIDLVQKGKPMGGPEAIYQGDLGSALNVSCKHLERRAQTLLNVLSFLDADGISERFIYDGSKKSTLEALQMFSDANRLREPRENLCVESLIERNEESGTVWMHRLVQASCQLLMDKETFQHSFDCAFDLIFNIWPVPERHNRHDQRLWPTQQVLIHHIQTLAERYRQTQKLKNNPGSSPHCPLVVVTRKWPELLYNGAWYMYERGDFQSSRALLRTAEVYLGENAQDAELVLADIYGAYGSIDSESNDPSSCLNNFQKQLEYLHVAIGKGQIKRPTVREALAYGGLANAQMALKNYREAEPLYRKCLELWGDLPGDPSLYVPHLGVCLSLLGKTRDSAGLLGHWIKKREAEFGVRDRSFRTGVLYFALGNTQIRQGELDDAYQTHLFAFEILEVTNPGHHRLGDAHYKIGWHLKQKEEYEAAQERLGQALKIYQQHKIYANEMARTLFVLAEVAELLGETEIAAERRNEAEQLRRQILNSNCEQNGTEEDYDELIMFWSR</sequence>
<evidence type="ECO:0000313" key="4">
    <source>
        <dbReference type="EMBL" id="KAK3936922.1"/>
    </source>
</evidence>
<dbReference type="Pfam" id="PF25000">
    <property type="entry name" value="DUF7779"/>
    <property type="match status" value="1"/>
</dbReference>
<comment type="caution">
    <text evidence="4">The sequence shown here is derived from an EMBL/GenBank/DDBJ whole genome shotgun (WGS) entry which is preliminary data.</text>
</comment>
<evidence type="ECO:0008006" key="6">
    <source>
        <dbReference type="Google" id="ProtNLM"/>
    </source>
</evidence>
<dbReference type="Gene3D" id="3.40.50.300">
    <property type="entry name" value="P-loop containing nucleotide triphosphate hydrolases"/>
    <property type="match status" value="1"/>
</dbReference>
<name>A0AAN6N0H4_9PEZI</name>
<dbReference type="Pfam" id="PF13424">
    <property type="entry name" value="TPR_12"/>
    <property type="match status" value="1"/>
</dbReference>
<dbReference type="AlphaFoldDB" id="A0AAN6N0H4"/>
<accession>A0AAN6N0H4</accession>
<evidence type="ECO:0000313" key="5">
    <source>
        <dbReference type="Proteomes" id="UP001303473"/>
    </source>
</evidence>
<reference evidence="5" key="1">
    <citation type="journal article" date="2023" name="Mol. Phylogenet. Evol.">
        <title>Genome-scale phylogeny and comparative genomics of the fungal order Sordariales.</title>
        <authorList>
            <person name="Hensen N."/>
            <person name="Bonometti L."/>
            <person name="Westerberg I."/>
            <person name="Brannstrom I.O."/>
            <person name="Guillou S."/>
            <person name="Cros-Aarteil S."/>
            <person name="Calhoun S."/>
            <person name="Haridas S."/>
            <person name="Kuo A."/>
            <person name="Mondo S."/>
            <person name="Pangilinan J."/>
            <person name="Riley R."/>
            <person name="LaButti K."/>
            <person name="Andreopoulos B."/>
            <person name="Lipzen A."/>
            <person name="Chen C."/>
            <person name="Yan M."/>
            <person name="Daum C."/>
            <person name="Ng V."/>
            <person name="Clum A."/>
            <person name="Steindorff A."/>
            <person name="Ohm R.A."/>
            <person name="Martin F."/>
            <person name="Silar P."/>
            <person name="Natvig D.O."/>
            <person name="Lalanne C."/>
            <person name="Gautier V."/>
            <person name="Ament-Velasquez S.L."/>
            <person name="Kruys A."/>
            <person name="Hutchinson M.I."/>
            <person name="Powell A.J."/>
            <person name="Barry K."/>
            <person name="Miller A.N."/>
            <person name="Grigoriev I.V."/>
            <person name="Debuchy R."/>
            <person name="Gladieux P."/>
            <person name="Hiltunen Thoren M."/>
            <person name="Johannesson H."/>
        </authorList>
    </citation>
    <scope>NUCLEOTIDE SEQUENCE [LARGE SCALE GENOMIC DNA]</scope>
    <source>
        <strain evidence="5">CBS 340.73</strain>
    </source>
</reference>
<feature type="region of interest" description="Disordered" evidence="1">
    <location>
        <begin position="319"/>
        <end position="343"/>
    </location>
</feature>
<keyword evidence="5" id="KW-1185">Reference proteome</keyword>
<dbReference type="Gene3D" id="1.25.40.10">
    <property type="entry name" value="Tetratricopeptide repeat domain"/>
    <property type="match status" value="2"/>
</dbReference>
<dbReference type="SUPFAM" id="SSF48452">
    <property type="entry name" value="TPR-like"/>
    <property type="match status" value="1"/>
</dbReference>
<feature type="domain" description="DUF7779" evidence="3">
    <location>
        <begin position="616"/>
        <end position="705"/>
    </location>
</feature>
<dbReference type="EMBL" id="MU853868">
    <property type="protein sequence ID" value="KAK3936922.1"/>
    <property type="molecule type" value="Genomic_DNA"/>
</dbReference>
<dbReference type="InterPro" id="IPR002182">
    <property type="entry name" value="NB-ARC"/>
</dbReference>
<evidence type="ECO:0000259" key="3">
    <source>
        <dbReference type="Pfam" id="PF25000"/>
    </source>
</evidence>
<dbReference type="InterPro" id="IPR019734">
    <property type="entry name" value="TPR_rpt"/>
</dbReference>
<evidence type="ECO:0000259" key="2">
    <source>
        <dbReference type="Pfam" id="PF00931"/>
    </source>
</evidence>
<dbReference type="InterPro" id="IPR027417">
    <property type="entry name" value="P-loop_NTPase"/>
</dbReference>
<dbReference type="PANTHER" id="PTHR35205:SF1">
    <property type="entry name" value="ZU5 DOMAIN-CONTAINING PROTEIN"/>
    <property type="match status" value="1"/>
</dbReference>
<dbReference type="SMART" id="SM00028">
    <property type="entry name" value="TPR"/>
    <property type="match status" value="4"/>
</dbReference>
<gene>
    <name evidence="4" type="ORF">QBC46DRAFT_452342</name>
</gene>
<proteinExistence type="predicted"/>
<dbReference type="GO" id="GO:0043531">
    <property type="term" value="F:ADP binding"/>
    <property type="evidence" value="ECO:0007669"/>
    <property type="project" value="InterPro"/>
</dbReference>
<protein>
    <recommendedName>
        <fullName evidence="6">NB-ARC domain-containing protein</fullName>
    </recommendedName>
</protein>
<dbReference type="Proteomes" id="UP001303473">
    <property type="component" value="Unassembled WGS sequence"/>
</dbReference>
<dbReference type="SUPFAM" id="SSF52540">
    <property type="entry name" value="P-loop containing nucleoside triphosphate hydrolases"/>
    <property type="match status" value="1"/>
</dbReference>